<organism evidence="2 3">
    <name type="scientific">Novibacillus thermophilus</name>
    <dbReference type="NCBI Taxonomy" id="1471761"/>
    <lineage>
        <taxon>Bacteria</taxon>
        <taxon>Bacillati</taxon>
        <taxon>Bacillota</taxon>
        <taxon>Bacilli</taxon>
        <taxon>Bacillales</taxon>
        <taxon>Thermoactinomycetaceae</taxon>
        <taxon>Novibacillus</taxon>
    </lineage>
</organism>
<evidence type="ECO:0000259" key="1">
    <source>
        <dbReference type="PROSITE" id="PS51737"/>
    </source>
</evidence>
<dbReference type="STRING" id="1471761.B0W44_02140"/>
<name>A0A1U9K3X9_9BACL</name>
<dbReference type="PANTHER" id="PTHR30461:SF23">
    <property type="entry name" value="DNA RECOMBINASE-RELATED"/>
    <property type="match status" value="1"/>
</dbReference>
<dbReference type="Pfam" id="PF07508">
    <property type="entry name" value="Recombinase"/>
    <property type="match status" value="1"/>
</dbReference>
<accession>A0A1U9K3X9</accession>
<proteinExistence type="predicted"/>
<reference evidence="2 3" key="1">
    <citation type="journal article" date="2015" name="Int. J. Syst. Evol. Microbiol.">
        <title>Novibacillus thermophilus gen. nov., sp. nov., a Gram-staining-negative and moderately thermophilic member of the family Thermoactinomycetaceae.</title>
        <authorList>
            <person name="Yang G."/>
            <person name="Chen J."/>
            <person name="Zhou S."/>
        </authorList>
    </citation>
    <scope>NUCLEOTIDE SEQUENCE [LARGE SCALE GENOMIC DNA]</scope>
    <source>
        <strain evidence="2 3">SG-1</strain>
    </source>
</reference>
<dbReference type="Proteomes" id="UP000188603">
    <property type="component" value="Chromosome"/>
</dbReference>
<feature type="domain" description="Recombinase" evidence="1">
    <location>
        <begin position="39"/>
        <end position="155"/>
    </location>
</feature>
<dbReference type="PROSITE" id="PS51737">
    <property type="entry name" value="RECOMBINASE_DNA_BIND"/>
    <property type="match status" value="1"/>
</dbReference>
<dbReference type="InterPro" id="IPR038109">
    <property type="entry name" value="DNA_bind_recomb_sf"/>
</dbReference>
<keyword evidence="3" id="KW-1185">Reference proteome</keyword>
<dbReference type="AlphaFoldDB" id="A0A1U9K3X9"/>
<evidence type="ECO:0000313" key="2">
    <source>
        <dbReference type="EMBL" id="AQS54749.1"/>
    </source>
</evidence>
<sequence>MFGIYAWLYEQESQRISERVKHSLRISAQQGNFKGSIPPFGYHVVSGKLFVRDDFTVDVVKRIFRDYIAGKGFGKIANELSKEGIPTPGQTVGRKNSGVYWHDSTIRIILSKPHYTGDLVQNRETTASVTTKRRKKVDKSEQIIVENTHEPELFI</sequence>
<dbReference type="InterPro" id="IPR050639">
    <property type="entry name" value="SSR_resolvase"/>
</dbReference>
<dbReference type="Gene3D" id="3.90.1750.20">
    <property type="entry name" value="Putative Large Serine Recombinase, Chain B, Domain 2"/>
    <property type="match status" value="1"/>
</dbReference>
<gene>
    <name evidence="2" type="ORF">B0W44_02140</name>
</gene>
<dbReference type="GO" id="GO:0000150">
    <property type="term" value="F:DNA strand exchange activity"/>
    <property type="evidence" value="ECO:0007669"/>
    <property type="project" value="InterPro"/>
</dbReference>
<dbReference type="InterPro" id="IPR011109">
    <property type="entry name" value="DNA_bind_recombinase_dom"/>
</dbReference>
<evidence type="ECO:0000313" key="3">
    <source>
        <dbReference type="Proteomes" id="UP000188603"/>
    </source>
</evidence>
<dbReference type="GO" id="GO:0003677">
    <property type="term" value="F:DNA binding"/>
    <property type="evidence" value="ECO:0007669"/>
    <property type="project" value="InterPro"/>
</dbReference>
<dbReference type="OrthoDB" id="9811097at2"/>
<protein>
    <recommendedName>
        <fullName evidence="1">Recombinase domain-containing protein</fullName>
    </recommendedName>
</protein>
<dbReference type="PANTHER" id="PTHR30461">
    <property type="entry name" value="DNA-INVERTASE FROM LAMBDOID PROPHAGE"/>
    <property type="match status" value="1"/>
</dbReference>
<dbReference type="KEGG" id="ntr:B0W44_02140"/>
<dbReference type="EMBL" id="CP019699">
    <property type="protein sequence ID" value="AQS54749.1"/>
    <property type="molecule type" value="Genomic_DNA"/>
</dbReference>